<evidence type="ECO:0000313" key="2">
    <source>
        <dbReference type="Proteomes" id="UP001163321"/>
    </source>
</evidence>
<protein>
    <submittedName>
        <fullName evidence="1">Uncharacterized protein</fullName>
    </submittedName>
</protein>
<comment type="caution">
    <text evidence="1">The sequence shown here is derived from an EMBL/GenBank/DDBJ whole genome shotgun (WGS) entry which is preliminary data.</text>
</comment>
<evidence type="ECO:0000313" key="1">
    <source>
        <dbReference type="EMBL" id="KAI9911779.1"/>
    </source>
</evidence>
<proteinExistence type="predicted"/>
<sequence length="297" mass="33478">MQQTDDFSTDDQLRLLQNTMHRSNPNVLFVRYLSFLRDRGYQGALDSLHQYHDALSPRQDQSLNDSDGKDGDRLPSAPPQIVGSHFRGNGLQYAGLNLVGLQITFDHFNAAHESIQEVIRVAQHHGDRICVAFALAGMIRINQKVGETKENIRQLVGSSLDRSKELRLPALQVLATLTEVEGELMRCSTTSRPGSASHLMSHVVVIRVPSLDRYTSGRAFDYIYCNTLYLLTQQQLTDGKCIASPTESEARSLRPAQWKWRGLGKVYRRRFSTMFGSLVEKLRSVQWLGEVCSVSAR</sequence>
<organism evidence="1 2">
    <name type="scientific">Peronosclerospora sorghi</name>
    <dbReference type="NCBI Taxonomy" id="230839"/>
    <lineage>
        <taxon>Eukaryota</taxon>
        <taxon>Sar</taxon>
        <taxon>Stramenopiles</taxon>
        <taxon>Oomycota</taxon>
        <taxon>Peronosporomycetes</taxon>
        <taxon>Peronosporales</taxon>
        <taxon>Peronosporaceae</taxon>
        <taxon>Peronosclerospora</taxon>
    </lineage>
</organism>
<reference evidence="1 2" key="1">
    <citation type="journal article" date="2022" name="bioRxiv">
        <title>The genome of the oomycete Peronosclerospora sorghi, a cosmopolitan pathogen of maize and sorghum, is inflated with dispersed pseudogenes.</title>
        <authorList>
            <person name="Fletcher K."/>
            <person name="Martin F."/>
            <person name="Isakeit T."/>
            <person name="Cavanaugh K."/>
            <person name="Magill C."/>
            <person name="Michelmore R."/>
        </authorList>
    </citation>
    <scope>NUCLEOTIDE SEQUENCE [LARGE SCALE GENOMIC DNA]</scope>
    <source>
        <strain evidence="1">P6</strain>
    </source>
</reference>
<dbReference type="EMBL" id="CM047584">
    <property type="protein sequence ID" value="KAI9911779.1"/>
    <property type="molecule type" value="Genomic_DNA"/>
</dbReference>
<dbReference type="Proteomes" id="UP001163321">
    <property type="component" value="Chromosome 5"/>
</dbReference>
<keyword evidence="2" id="KW-1185">Reference proteome</keyword>
<accession>A0ACC0W101</accession>
<gene>
    <name evidence="1" type="ORF">PsorP6_008671</name>
</gene>
<name>A0ACC0W101_9STRA</name>